<comment type="similarity">
    <text evidence="2">Belongs to the tyrosinase family.</text>
</comment>
<reference evidence="7 8" key="1">
    <citation type="submission" date="2020-01" db="EMBL/GenBank/DDBJ databases">
        <title>Bacteria diversity of Porities sp.</title>
        <authorList>
            <person name="Wang G."/>
        </authorList>
    </citation>
    <scope>NUCLEOTIDE SEQUENCE [LARGE SCALE GENOMIC DNA]</scope>
    <source>
        <strain evidence="7 8">R33</strain>
    </source>
</reference>
<protein>
    <recommendedName>
        <fullName evidence="6">Tyrosinase copper-binding domain-containing protein</fullName>
    </recommendedName>
</protein>
<accession>A0A6L9E9N5</accession>
<evidence type="ECO:0000259" key="6">
    <source>
        <dbReference type="PROSITE" id="PS00498"/>
    </source>
</evidence>
<keyword evidence="8" id="KW-1185">Reference proteome</keyword>
<keyword evidence="5" id="KW-0186">Copper</keyword>
<keyword evidence="3" id="KW-0479">Metal-binding</keyword>
<dbReference type="InterPro" id="IPR050316">
    <property type="entry name" value="Tyrosinase/Hemocyanin"/>
</dbReference>
<evidence type="ECO:0000256" key="4">
    <source>
        <dbReference type="ARBA" id="ARBA00023002"/>
    </source>
</evidence>
<gene>
    <name evidence="7" type="ORF">GTQ38_05760</name>
</gene>
<dbReference type="PROSITE" id="PS51318">
    <property type="entry name" value="TAT"/>
    <property type="match status" value="1"/>
</dbReference>
<keyword evidence="4" id="KW-0560">Oxidoreductase</keyword>
<sequence>MKTNQQLRREFLKNMGWSALGVSALPLATSAISACESNAEKAIIKPASGNLAVRKNIADIPVDDAEIKVLKEAINILKKRSEIAPLDPSGWQAHGMLHATFCATSIYANQVHYNWYVWPWHRLYLWSMEQKLQKAVSEPSLALHYWDWTKSNTIPEHYWGDESNPLFNVTRLIDSSNEIPKDFINVGASFRAAKYKTFGGYPAIKKRGDAQLDGLAEQSFHNNIHNWIGGQMATFTESGFDPIFYAHHGNCDRIWDAWQAYSPENTLPQDEEWLEKRLFSTDGNGTPIDFKIKDLLSTEDLGYTFQDLDLNPTFCNPYEEKDKPVREASKVDCVAPLNLKTSQTEAIYTELIDRERTHVILHFERAQLPYQPYCARVFFEYDKEGERVSKYTGTFTILPILDLDSVLLQNGVHLQIEIEKEIAEAIQQQKNIEVVFQPVPLPNRNIPDEILKLENISLKLNYEDS</sequence>
<dbReference type="InterPro" id="IPR002227">
    <property type="entry name" value="Tyrosinase_Cu-bd"/>
</dbReference>
<dbReference type="RefSeq" id="WP_161434519.1">
    <property type="nucleotide sequence ID" value="NZ_WXYO01000002.1"/>
</dbReference>
<comment type="cofactor">
    <cofactor evidence="1">
        <name>Cu(2+)</name>
        <dbReference type="ChEBI" id="CHEBI:29036"/>
    </cofactor>
</comment>
<dbReference type="InterPro" id="IPR022739">
    <property type="entry name" value="Polyphenol_oxidase_cen"/>
</dbReference>
<organism evidence="7 8">
    <name type="scientific">Poritiphilus flavus</name>
    <dbReference type="NCBI Taxonomy" id="2697053"/>
    <lineage>
        <taxon>Bacteria</taxon>
        <taxon>Pseudomonadati</taxon>
        <taxon>Bacteroidota</taxon>
        <taxon>Flavobacteriia</taxon>
        <taxon>Flavobacteriales</taxon>
        <taxon>Flavobacteriaceae</taxon>
        <taxon>Poritiphilus</taxon>
    </lineage>
</organism>
<dbReference type="EMBL" id="WXYO01000002">
    <property type="protein sequence ID" value="NAS11497.1"/>
    <property type="molecule type" value="Genomic_DNA"/>
</dbReference>
<evidence type="ECO:0000313" key="7">
    <source>
        <dbReference type="EMBL" id="NAS11497.1"/>
    </source>
</evidence>
<evidence type="ECO:0000256" key="5">
    <source>
        <dbReference type="ARBA" id="ARBA00023008"/>
    </source>
</evidence>
<dbReference type="PRINTS" id="PR00092">
    <property type="entry name" value="TYROSINASE"/>
</dbReference>
<dbReference type="Pfam" id="PF12142">
    <property type="entry name" value="PPO1_DWL"/>
    <property type="match status" value="1"/>
</dbReference>
<feature type="domain" description="Tyrosinase copper-binding" evidence="6">
    <location>
        <begin position="241"/>
        <end position="252"/>
    </location>
</feature>
<dbReference type="SUPFAM" id="SSF48056">
    <property type="entry name" value="Di-copper centre-containing domain"/>
    <property type="match status" value="1"/>
</dbReference>
<dbReference type="PANTHER" id="PTHR11474:SF76">
    <property type="entry name" value="SHKT DOMAIN-CONTAINING PROTEIN"/>
    <property type="match status" value="1"/>
</dbReference>
<dbReference type="Pfam" id="PF00264">
    <property type="entry name" value="Tyrosinase"/>
    <property type="match status" value="2"/>
</dbReference>
<evidence type="ECO:0000256" key="2">
    <source>
        <dbReference type="ARBA" id="ARBA00009928"/>
    </source>
</evidence>
<evidence type="ECO:0000256" key="1">
    <source>
        <dbReference type="ARBA" id="ARBA00001973"/>
    </source>
</evidence>
<dbReference type="Gene3D" id="1.10.1280.10">
    <property type="entry name" value="Di-copper center containing domain from catechol oxidase"/>
    <property type="match status" value="1"/>
</dbReference>
<dbReference type="GO" id="GO:0004097">
    <property type="term" value="F:catechol oxidase activity"/>
    <property type="evidence" value="ECO:0007669"/>
    <property type="project" value="InterPro"/>
</dbReference>
<dbReference type="InterPro" id="IPR006311">
    <property type="entry name" value="TAT_signal"/>
</dbReference>
<dbReference type="InterPro" id="IPR008922">
    <property type="entry name" value="Di-copper_centre_dom_sf"/>
</dbReference>
<evidence type="ECO:0000313" key="8">
    <source>
        <dbReference type="Proteomes" id="UP000475249"/>
    </source>
</evidence>
<evidence type="ECO:0000256" key="3">
    <source>
        <dbReference type="ARBA" id="ARBA00022723"/>
    </source>
</evidence>
<dbReference type="PANTHER" id="PTHR11474">
    <property type="entry name" value="TYROSINASE FAMILY MEMBER"/>
    <property type="match status" value="1"/>
</dbReference>
<dbReference type="Proteomes" id="UP000475249">
    <property type="component" value="Unassembled WGS sequence"/>
</dbReference>
<dbReference type="GO" id="GO:0046872">
    <property type="term" value="F:metal ion binding"/>
    <property type="evidence" value="ECO:0007669"/>
    <property type="project" value="UniProtKB-KW"/>
</dbReference>
<name>A0A6L9E9N5_9FLAO</name>
<proteinExistence type="inferred from homology"/>
<dbReference type="PROSITE" id="PS00498">
    <property type="entry name" value="TYROSINASE_2"/>
    <property type="match status" value="1"/>
</dbReference>
<dbReference type="PROSITE" id="PS51257">
    <property type="entry name" value="PROKAR_LIPOPROTEIN"/>
    <property type="match status" value="1"/>
</dbReference>
<dbReference type="AlphaFoldDB" id="A0A6L9E9N5"/>
<comment type="caution">
    <text evidence="7">The sequence shown here is derived from an EMBL/GenBank/DDBJ whole genome shotgun (WGS) entry which is preliminary data.</text>
</comment>